<dbReference type="Proteomes" id="UP001190700">
    <property type="component" value="Unassembled WGS sequence"/>
</dbReference>
<accession>A0AAE0CA64</accession>
<dbReference type="SUPFAM" id="SSF52972">
    <property type="entry name" value="ITPase-like"/>
    <property type="match status" value="1"/>
</dbReference>
<dbReference type="Gene3D" id="3.90.950.10">
    <property type="match status" value="1"/>
</dbReference>
<dbReference type="Pfam" id="PF02545">
    <property type="entry name" value="Maf"/>
    <property type="match status" value="1"/>
</dbReference>
<evidence type="ECO:0000313" key="3">
    <source>
        <dbReference type="Proteomes" id="UP001190700"/>
    </source>
</evidence>
<comment type="caution">
    <text evidence="2">The sequence shown here is derived from an EMBL/GenBank/DDBJ whole genome shotgun (WGS) entry which is preliminary data.</text>
</comment>
<keyword evidence="1" id="KW-0378">Hydrolase</keyword>
<evidence type="ECO:0008006" key="4">
    <source>
        <dbReference type="Google" id="ProtNLM"/>
    </source>
</evidence>
<dbReference type="AlphaFoldDB" id="A0AAE0CA64"/>
<keyword evidence="3" id="KW-1185">Reference proteome</keyword>
<sequence>MTRWCSRVVPSLFGSRRCALRPQFSSRLTRAKISTHKVVADMQPEEQNRALSNFLSSKPRIILGSGSFGRKAIFKELGIDFEVLKPDIDEKAIRKERPEDLVLALAHAKSAVLRDRIGPVTDPVYLVTADQVVVYRDTIREKPTSEAEAREFISGYGEAPAKTVGGIVVCNLATKKTFESLDIAEVHFKPIPVEVREALIEEGTVFLCAGGLMVEHELIWPLVTKLDGTMDSIMGMGKHVVASLLLEAAASSDD</sequence>
<dbReference type="EMBL" id="LGRX02026153">
    <property type="protein sequence ID" value="KAK3251263.1"/>
    <property type="molecule type" value="Genomic_DNA"/>
</dbReference>
<dbReference type="PANTHER" id="PTHR43213:SF4">
    <property type="entry name" value="7-METHYL-GTP PYROPHOSPHATASE"/>
    <property type="match status" value="1"/>
</dbReference>
<protein>
    <recommendedName>
        <fullName evidence="4">Maf-like protein</fullName>
    </recommendedName>
</protein>
<proteinExistence type="inferred from homology"/>
<dbReference type="FunFam" id="3.90.950.10:FF:000008">
    <property type="entry name" value="Maf-like protein, expressed"/>
    <property type="match status" value="1"/>
</dbReference>
<dbReference type="InterPro" id="IPR003697">
    <property type="entry name" value="Maf-like"/>
</dbReference>
<evidence type="ECO:0000256" key="1">
    <source>
        <dbReference type="ARBA" id="ARBA00022801"/>
    </source>
</evidence>
<dbReference type="InterPro" id="IPR029001">
    <property type="entry name" value="ITPase-like_fam"/>
</dbReference>
<dbReference type="PANTHER" id="PTHR43213">
    <property type="entry name" value="BIFUNCTIONAL DTTP/UTP PYROPHOSPHATASE/METHYLTRANSFERASE PROTEIN-RELATED"/>
    <property type="match status" value="1"/>
</dbReference>
<name>A0AAE0CA64_9CHLO</name>
<reference evidence="2 3" key="1">
    <citation type="journal article" date="2015" name="Genome Biol. Evol.">
        <title>Comparative Genomics of a Bacterivorous Green Alga Reveals Evolutionary Causalities and Consequences of Phago-Mixotrophic Mode of Nutrition.</title>
        <authorList>
            <person name="Burns J.A."/>
            <person name="Paasch A."/>
            <person name="Narechania A."/>
            <person name="Kim E."/>
        </authorList>
    </citation>
    <scope>NUCLEOTIDE SEQUENCE [LARGE SCALE GENOMIC DNA]</scope>
    <source>
        <strain evidence="2 3">PLY_AMNH</strain>
    </source>
</reference>
<dbReference type="GO" id="GO:0047429">
    <property type="term" value="F:nucleoside triphosphate diphosphatase activity"/>
    <property type="evidence" value="ECO:0007669"/>
    <property type="project" value="InterPro"/>
</dbReference>
<evidence type="ECO:0000313" key="2">
    <source>
        <dbReference type="EMBL" id="KAK3251263.1"/>
    </source>
</evidence>
<dbReference type="HAMAP" id="MF_00528">
    <property type="entry name" value="Maf"/>
    <property type="match status" value="1"/>
</dbReference>
<gene>
    <name evidence="2" type="ORF">CYMTET_39389</name>
</gene>
<organism evidence="2 3">
    <name type="scientific">Cymbomonas tetramitiformis</name>
    <dbReference type="NCBI Taxonomy" id="36881"/>
    <lineage>
        <taxon>Eukaryota</taxon>
        <taxon>Viridiplantae</taxon>
        <taxon>Chlorophyta</taxon>
        <taxon>Pyramimonadophyceae</taxon>
        <taxon>Pyramimonadales</taxon>
        <taxon>Pyramimonadaceae</taxon>
        <taxon>Cymbomonas</taxon>
    </lineage>
</organism>